<dbReference type="InterPro" id="IPR011335">
    <property type="entry name" value="Restrct_endonuc-II-like"/>
</dbReference>
<proteinExistence type="inferred from homology"/>
<name>A0A258DFC5_CAUVI</name>
<dbReference type="Pfam" id="PF02021">
    <property type="entry name" value="UPF0102"/>
    <property type="match status" value="1"/>
</dbReference>
<dbReference type="HAMAP" id="MF_00048">
    <property type="entry name" value="UPF0102"/>
    <property type="match status" value="1"/>
</dbReference>
<dbReference type="AlphaFoldDB" id="A0A258DFC5"/>
<reference evidence="3 4" key="1">
    <citation type="submission" date="2017-03" db="EMBL/GenBank/DDBJ databases">
        <title>Lifting the veil on microbial sulfur biogeochemistry in mining wastewaters.</title>
        <authorList>
            <person name="Kantor R.S."/>
            <person name="Colenbrander Nelson T."/>
            <person name="Marshall S."/>
            <person name="Bennett D."/>
            <person name="Apte S."/>
            <person name="Camacho D."/>
            <person name="Thomas B.C."/>
            <person name="Warren L.A."/>
            <person name="Banfield J.F."/>
        </authorList>
    </citation>
    <scope>NUCLEOTIDE SEQUENCE [LARGE SCALE GENOMIC DNA]</scope>
    <source>
        <strain evidence="3">32-67-7</strain>
    </source>
</reference>
<dbReference type="Gene3D" id="3.40.1350.10">
    <property type="match status" value="1"/>
</dbReference>
<evidence type="ECO:0000313" key="4">
    <source>
        <dbReference type="Proteomes" id="UP000215616"/>
    </source>
</evidence>
<dbReference type="Proteomes" id="UP000215616">
    <property type="component" value="Unassembled WGS sequence"/>
</dbReference>
<gene>
    <name evidence="3" type="ORF">B7Z12_00375</name>
</gene>
<evidence type="ECO:0000313" key="3">
    <source>
        <dbReference type="EMBL" id="OYX06469.1"/>
    </source>
</evidence>
<evidence type="ECO:0000256" key="1">
    <source>
        <dbReference type="ARBA" id="ARBA00006738"/>
    </source>
</evidence>
<dbReference type="PANTHER" id="PTHR34039">
    <property type="entry name" value="UPF0102 PROTEIN YRAN"/>
    <property type="match status" value="1"/>
</dbReference>
<dbReference type="SUPFAM" id="SSF52980">
    <property type="entry name" value="Restriction endonuclease-like"/>
    <property type="match status" value="1"/>
</dbReference>
<comment type="caution">
    <text evidence="3">The sequence shown here is derived from an EMBL/GenBank/DDBJ whole genome shotgun (WGS) entry which is preliminary data.</text>
</comment>
<dbReference type="NCBIfam" id="NF009151">
    <property type="entry name" value="PRK12497.1-5"/>
    <property type="match status" value="1"/>
</dbReference>
<accession>A0A258DFC5</accession>
<organism evidence="3 4">
    <name type="scientific">Caulobacter vibrioides</name>
    <name type="common">Caulobacter crescentus</name>
    <dbReference type="NCBI Taxonomy" id="155892"/>
    <lineage>
        <taxon>Bacteria</taxon>
        <taxon>Pseudomonadati</taxon>
        <taxon>Pseudomonadota</taxon>
        <taxon>Alphaproteobacteria</taxon>
        <taxon>Caulobacterales</taxon>
        <taxon>Caulobacteraceae</taxon>
        <taxon>Caulobacter</taxon>
    </lineage>
</organism>
<dbReference type="InterPro" id="IPR011856">
    <property type="entry name" value="tRNA_endonuc-like_dom_sf"/>
</dbReference>
<dbReference type="PANTHER" id="PTHR34039:SF1">
    <property type="entry name" value="UPF0102 PROTEIN YRAN"/>
    <property type="match status" value="1"/>
</dbReference>
<comment type="similarity">
    <text evidence="1 2">Belongs to the UPF0102 family.</text>
</comment>
<dbReference type="InterPro" id="IPR003509">
    <property type="entry name" value="UPF0102_YraN-like"/>
</dbReference>
<dbReference type="GO" id="GO:0003676">
    <property type="term" value="F:nucleic acid binding"/>
    <property type="evidence" value="ECO:0007669"/>
    <property type="project" value="InterPro"/>
</dbReference>
<sequence length="139" mass="15742">MTTRLQDIRRRRGTQARHAGRWAEILAACWLMAKGWRILGFRLKAPQGEIDLLARKGGVLAVVEVKTRPTLEQSLAAVTPHQQERLLRAGAAIAARRRDLSTLFVRLDMVALAPGRRPRHIPDAWGRIGDQTQTGRRRR</sequence>
<evidence type="ECO:0000256" key="2">
    <source>
        <dbReference type="HAMAP-Rule" id="MF_00048"/>
    </source>
</evidence>
<dbReference type="EMBL" id="NCDQ01000003">
    <property type="protein sequence ID" value="OYX06469.1"/>
    <property type="molecule type" value="Genomic_DNA"/>
</dbReference>
<protein>
    <recommendedName>
        <fullName evidence="2">UPF0102 protein B7Z12_00375</fullName>
    </recommendedName>
</protein>